<sequence length="119" mass="12564">MGSECGTKVRHLLDPVVLKSALWPGAGVYDIYRGAGVDDIYRGAGVDDIYRGAGVDDIYRGAGVDDIYRGAGVDDIYRGAGVDEGHDLKSADSCLAHGRRVVTILSLVAVEPRKGEALS</sequence>
<reference evidence="1" key="1">
    <citation type="journal article" date="2022" name="bioRxiv">
        <title>Sequencing and chromosome-scale assembly of the giantPleurodeles waltlgenome.</title>
        <authorList>
            <person name="Brown T."/>
            <person name="Elewa A."/>
            <person name="Iarovenko S."/>
            <person name="Subramanian E."/>
            <person name="Araus A.J."/>
            <person name="Petzold A."/>
            <person name="Susuki M."/>
            <person name="Suzuki K.-i.T."/>
            <person name="Hayashi T."/>
            <person name="Toyoda A."/>
            <person name="Oliveira C."/>
            <person name="Osipova E."/>
            <person name="Leigh N.D."/>
            <person name="Simon A."/>
            <person name="Yun M.H."/>
        </authorList>
    </citation>
    <scope>NUCLEOTIDE SEQUENCE</scope>
    <source>
        <strain evidence="1">20211129_DDA</strain>
        <tissue evidence="1">Liver</tissue>
    </source>
</reference>
<dbReference type="EMBL" id="JANPWB010000016">
    <property type="protein sequence ID" value="KAJ1085434.1"/>
    <property type="molecule type" value="Genomic_DNA"/>
</dbReference>
<accession>A0AAV7L3E4</accession>
<dbReference type="InterPro" id="IPR011049">
    <property type="entry name" value="Serralysin-like_metalloprot_C"/>
</dbReference>
<evidence type="ECO:0000313" key="2">
    <source>
        <dbReference type="Proteomes" id="UP001066276"/>
    </source>
</evidence>
<protein>
    <submittedName>
        <fullName evidence="1">Uncharacterized protein</fullName>
    </submittedName>
</protein>
<dbReference type="Proteomes" id="UP001066276">
    <property type="component" value="Chromosome 12"/>
</dbReference>
<proteinExistence type="predicted"/>
<comment type="caution">
    <text evidence="1">The sequence shown here is derived from an EMBL/GenBank/DDBJ whole genome shotgun (WGS) entry which is preliminary data.</text>
</comment>
<evidence type="ECO:0000313" key="1">
    <source>
        <dbReference type="EMBL" id="KAJ1085434.1"/>
    </source>
</evidence>
<organism evidence="1 2">
    <name type="scientific">Pleurodeles waltl</name>
    <name type="common">Iberian ribbed newt</name>
    <dbReference type="NCBI Taxonomy" id="8319"/>
    <lineage>
        <taxon>Eukaryota</taxon>
        <taxon>Metazoa</taxon>
        <taxon>Chordata</taxon>
        <taxon>Craniata</taxon>
        <taxon>Vertebrata</taxon>
        <taxon>Euteleostomi</taxon>
        <taxon>Amphibia</taxon>
        <taxon>Batrachia</taxon>
        <taxon>Caudata</taxon>
        <taxon>Salamandroidea</taxon>
        <taxon>Salamandridae</taxon>
        <taxon>Pleurodelinae</taxon>
        <taxon>Pleurodeles</taxon>
    </lineage>
</organism>
<dbReference type="Gene3D" id="2.150.10.10">
    <property type="entry name" value="Serralysin-like metalloprotease, C-terminal"/>
    <property type="match status" value="1"/>
</dbReference>
<dbReference type="AlphaFoldDB" id="A0AAV7L3E4"/>
<dbReference type="SUPFAM" id="SSF51120">
    <property type="entry name" value="beta-Roll"/>
    <property type="match status" value="1"/>
</dbReference>
<keyword evidence="2" id="KW-1185">Reference proteome</keyword>
<gene>
    <name evidence="1" type="ORF">NDU88_005566</name>
</gene>
<name>A0AAV7L3E4_PLEWA</name>